<dbReference type="AlphaFoldDB" id="A0AAW0T0B7"/>
<accession>A0AAW0T0B7</accession>
<dbReference type="Proteomes" id="UP001487740">
    <property type="component" value="Unassembled WGS sequence"/>
</dbReference>
<sequence>MMRRESKSCFTSTVSVHERTSAWRVGTPHEPNGRLALPPPRPAALRPVLPADGLAKQSIARSPATISGIRRFLVQFLCPNNRAEDTARETTDDKREKPVMGDVLAEPLRGDYGRKCKKEGNSSRPKERLVQQGRGGEAGPMRYQGCGNQSFKLQGDRREASVAGEAPLALMPSHKRFNITTTSLAGTRDEQDIFCFRRILGGLSVAVRCVGPRGSCTSNDLKVSFIVLTCPVDSNTHQPSPVCAAPLPIPRPVQLRGSSKGRACDPSKSVTWKIRLEDQVARQPHHHLAGVLTDGFRQRRQVARGTDARRDILRCFYYNLRTREAVVRTVVFVDVVVGVHQCLLYAS</sequence>
<dbReference type="EMBL" id="JARAKH010000041">
    <property type="protein sequence ID" value="KAK8380637.1"/>
    <property type="molecule type" value="Genomic_DNA"/>
</dbReference>
<reference evidence="2 3" key="1">
    <citation type="submission" date="2023-03" db="EMBL/GenBank/DDBJ databases">
        <title>High-quality genome of Scylla paramamosain provides insights in environmental adaptation.</title>
        <authorList>
            <person name="Zhang L."/>
        </authorList>
    </citation>
    <scope>NUCLEOTIDE SEQUENCE [LARGE SCALE GENOMIC DNA]</scope>
    <source>
        <strain evidence="2">LZ_2023a</strain>
        <tissue evidence="2">Muscle</tissue>
    </source>
</reference>
<gene>
    <name evidence="2" type="ORF">O3P69_007916</name>
</gene>
<keyword evidence="3" id="KW-1185">Reference proteome</keyword>
<protein>
    <submittedName>
        <fullName evidence="2">Uncharacterized protein</fullName>
    </submittedName>
</protein>
<evidence type="ECO:0000313" key="2">
    <source>
        <dbReference type="EMBL" id="KAK8380637.1"/>
    </source>
</evidence>
<name>A0AAW0T0B7_SCYPA</name>
<comment type="caution">
    <text evidence="2">The sequence shown here is derived from an EMBL/GenBank/DDBJ whole genome shotgun (WGS) entry which is preliminary data.</text>
</comment>
<feature type="compositionally biased region" description="Basic and acidic residues" evidence="1">
    <location>
        <begin position="112"/>
        <end position="129"/>
    </location>
</feature>
<proteinExistence type="predicted"/>
<feature type="region of interest" description="Disordered" evidence="1">
    <location>
        <begin position="112"/>
        <end position="144"/>
    </location>
</feature>
<evidence type="ECO:0000256" key="1">
    <source>
        <dbReference type="SAM" id="MobiDB-lite"/>
    </source>
</evidence>
<organism evidence="2 3">
    <name type="scientific">Scylla paramamosain</name>
    <name type="common">Mud crab</name>
    <dbReference type="NCBI Taxonomy" id="85552"/>
    <lineage>
        <taxon>Eukaryota</taxon>
        <taxon>Metazoa</taxon>
        <taxon>Ecdysozoa</taxon>
        <taxon>Arthropoda</taxon>
        <taxon>Crustacea</taxon>
        <taxon>Multicrustacea</taxon>
        <taxon>Malacostraca</taxon>
        <taxon>Eumalacostraca</taxon>
        <taxon>Eucarida</taxon>
        <taxon>Decapoda</taxon>
        <taxon>Pleocyemata</taxon>
        <taxon>Brachyura</taxon>
        <taxon>Eubrachyura</taxon>
        <taxon>Portunoidea</taxon>
        <taxon>Portunidae</taxon>
        <taxon>Portuninae</taxon>
        <taxon>Scylla</taxon>
    </lineage>
</organism>
<evidence type="ECO:0000313" key="3">
    <source>
        <dbReference type="Proteomes" id="UP001487740"/>
    </source>
</evidence>